<dbReference type="Pfam" id="PF07702">
    <property type="entry name" value="UTRA"/>
    <property type="match status" value="1"/>
</dbReference>
<reference evidence="6" key="1">
    <citation type="submission" date="2017-08" db="EMBL/GenBank/DDBJ databases">
        <authorList>
            <person name="Varghese N."/>
            <person name="Submissions S."/>
        </authorList>
    </citation>
    <scope>NUCLEOTIDE SEQUENCE [LARGE SCALE GENOMIC DNA]</scope>
    <source>
        <strain evidence="6">KCTC 23107</strain>
    </source>
</reference>
<accession>A0A286IFP1</accession>
<evidence type="ECO:0000256" key="1">
    <source>
        <dbReference type="ARBA" id="ARBA00023015"/>
    </source>
</evidence>
<dbReference type="InterPro" id="IPR050679">
    <property type="entry name" value="Bact_HTH_transcr_reg"/>
</dbReference>
<dbReference type="Gene3D" id="3.40.1410.10">
    <property type="entry name" value="Chorismate lyase-like"/>
    <property type="match status" value="1"/>
</dbReference>
<dbReference type="GO" id="GO:0003677">
    <property type="term" value="F:DNA binding"/>
    <property type="evidence" value="ECO:0007669"/>
    <property type="project" value="UniProtKB-KW"/>
</dbReference>
<feature type="domain" description="HTH gntR-type" evidence="4">
    <location>
        <begin position="4"/>
        <end position="72"/>
    </location>
</feature>
<proteinExistence type="predicted"/>
<evidence type="ECO:0000256" key="2">
    <source>
        <dbReference type="ARBA" id="ARBA00023125"/>
    </source>
</evidence>
<dbReference type="GO" id="GO:0003700">
    <property type="term" value="F:DNA-binding transcription factor activity"/>
    <property type="evidence" value="ECO:0007669"/>
    <property type="project" value="InterPro"/>
</dbReference>
<dbReference type="CDD" id="cd07377">
    <property type="entry name" value="WHTH_GntR"/>
    <property type="match status" value="1"/>
</dbReference>
<name>A0A286IFP1_9HYPH</name>
<dbReference type="RefSeq" id="WP_097109438.1">
    <property type="nucleotide sequence ID" value="NZ_OCPC01000007.1"/>
</dbReference>
<organism evidence="5 6">
    <name type="scientific">Hoeflea halophila</name>
    <dbReference type="NCBI Taxonomy" id="714899"/>
    <lineage>
        <taxon>Bacteria</taxon>
        <taxon>Pseudomonadati</taxon>
        <taxon>Pseudomonadota</taxon>
        <taxon>Alphaproteobacteria</taxon>
        <taxon>Hyphomicrobiales</taxon>
        <taxon>Rhizobiaceae</taxon>
        <taxon>Hoeflea</taxon>
    </lineage>
</organism>
<keyword evidence="6" id="KW-1185">Reference proteome</keyword>
<dbReference type="SUPFAM" id="SSF46785">
    <property type="entry name" value="Winged helix' DNA-binding domain"/>
    <property type="match status" value="1"/>
</dbReference>
<dbReference type="PANTHER" id="PTHR44846:SF1">
    <property type="entry name" value="MANNOSYL-D-GLYCERATE TRANSPORT_METABOLISM SYSTEM REPRESSOR MNGR-RELATED"/>
    <property type="match status" value="1"/>
</dbReference>
<dbReference type="InterPro" id="IPR036390">
    <property type="entry name" value="WH_DNA-bd_sf"/>
</dbReference>
<evidence type="ECO:0000313" key="6">
    <source>
        <dbReference type="Proteomes" id="UP000219465"/>
    </source>
</evidence>
<keyword evidence="1" id="KW-0805">Transcription regulation</keyword>
<keyword evidence="2" id="KW-0238">DNA-binding</keyword>
<evidence type="ECO:0000313" key="5">
    <source>
        <dbReference type="EMBL" id="SOE18965.1"/>
    </source>
</evidence>
<dbReference type="Pfam" id="PF00392">
    <property type="entry name" value="GntR"/>
    <property type="match status" value="1"/>
</dbReference>
<dbReference type="InterPro" id="IPR036388">
    <property type="entry name" value="WH-like_DNA-bd_sf"/>
</dbReference>
<sequence length="243" mass="26863">MSSTPKYQSVHDQILKRLQDGHYSIGTRLPTEDLLSKTFDVSRVTVRKALEMLVRAGYLTARQGSGYVVSTLSPPSSTCMVSFTDQVLMDGRIPGSRLLGLENPARNLPDAVSEIFDEPLVLIERLRTVDNQPRMLTQTWIPARLVPGISGGDFPETGQGQSILRILRQRFGLEWTSACETLDSLAASPHVSERLNIPVQTPILSQACTAFDTEADPVFYDLVYRRGPISFDLSGGKPQQTVQ</sequence>
<dbReference type="SMART" id="SM00866">
    <property type="entry name" value="UTRA"/>
    <property type="match status" value="1"/>
</dbReference>
<dbReference type="PROSITE" id="PS50949">
    <property type="entry name" value="HTH_GNTR"/>
    <property type="match status" value="1"/>
</dbReference>
<evidence type="ECO:0000256" key="3">
    <source>
        <dbReference type="ARBA" id="ARBA00023163"/>
    </source>
</evidence>
<protein>
    <submittedName>
        <fullName evidence="5">GntR family transcriptional regulator</fullName>
    </submittedName>
</protein>
<dbReference type="SUPFAM" id="SSF64288">
    <property type="entry name" value="Chorismate lyase-like"/>
    <property type="match status" value="1"/>
</dbReference>
<keyword evidence="3" id="KW-0804">Transcription</keyword>
<dbReference type="EMBL" id="OCPC01000007">
    <property type="protein sequence ID" value="SOE18965.1"/>
    <property type="molecule type" value="Genomic_DNA"/>
</dbReference>
<dbReference type="PRINTS" id="PR00035">
    <property type="entry name" value="HTHGNTR"/>
</dbReference>
<dbReference type="AlphaFoldDB" id="A0A286IFP1"/>
<gene>
    <name evidence="5" type="ORF">SAMN05877838_3915</name>
</gene>
<evidence type="ECO:0000259" key="4">
    <source>
        <dbReference type="PROSITE" id="PS50949"/>
    </source>
</evidence>
<dbReference type="InterPro" id="IPR000524">
    <property type="entry name" value="Tscrpt_reg_HTH_GntR"/>
</dbReference>
<dbReference type="Gene3D" id="1.10.10.10">
    <property type="entry name" value="Winged helix-like DNA-binding domain superfamily/Winged helix DNA-binding domain"/>
    <property type="match status" value="1"/>
</dbReference>
<dbReference type="GO" id="GO:0045892">
    <property type="term" value="P:negative regulation of DNA-templated transcription"/>
    <property type="evidence" value="ECO:0007669"/>
    <property type="project" value="TreeGrafter"/>
</dbReference>
<dbReference type="Proteomes" id="UP000219465">
    <property type="component" value="Unassembled WGS sequence"/>
</dbReference>
<dbReference type="InterPro" id="IPR028978">
    <property type="entry name" value="Chorismate_lyase_/UTRA_dom_sf"/>
</dbReference>
<dbReference type="SMART" id="SM00345">
    <property type="entry name" value="HTH_GNTR"/>
    <property type="match status" value="1"/>
</dbReference>
<dbReference type="InterPro" id="IPR011663">
    <property type="entry name" value="UTRA"/>
</dbReference>
<dbReference type="OrthoDB" id="9809707at2"/>
<dbReference type="PANTHER" id="PTHR44846">
    <property type="entry name" value="MANNOSYL-D-GLYCERATE TRANSPORT/METABOLISM SYSTEM REPRESSOR MNGR-RELATED"/>
    <property type="match status" value="1"/>
</dbReference>